<gene>
    <name evidence="5" type="ORF">HLB23_15205</name>
</gene>
<evidence type="ECO:0000256" key="3">
    <source>
        <dbReference type="ARBA" id="ARBA00022827"/>
    </source>
</evidence>
<dbReference type="InterPro" id="IPR020946">
    <property type="entry name" value="Flavin_mOase-like"/>
</dbReference>
<keyword evidence="4" id="KW-0560">Oxidoreductase</keyword>
<dbReference type="AlphaFoldDB" id="A0A849C0P1"/>
<evidence type="ECO:0000256" key="1">
    <source>
        <dbReference type="ARBA" id="ARBA00010139"/>
    </source>
</evidence>
<dbReference type="EMBL" id="JABELX010000005">
    <property type="protein sequence ID" value="NNH71198.1"/>
    <property type="molecule type" value="Genomic_DNA"/>
</dbReference>
<evidence type="ECO:0000313" key="5">
    <source>
        <dbReference type="EMBL" id="NNH71198.1"/>
    </source>
</evidence>
<dbReference type="Proteomes" id="UP000586827">
    <property type="component" value="Unassembled WGS sequence"/>
</dbReference>
<dbReference type="InterPro" id="IPR036188">
    <property type="entry name" value="FAD/NAD-bd_sf"/>
</dbReference>
<dbReference type="RefSeq" id="WP_067524359.1">
    <property type="nucleotide sequence ID" value="NZ_JABELX010000005.1"/>
</dbReference>
<evidence type="ECO:0000256" key="4">
    <source>
        <dbReference type="ARBA" id="ARBA00023002"/>
    </source>
</evidence>
<sequence length="506" mass="55491">MDTTAAARAQTSRPAGRVSVAIIGGGFSGLAAAIGLKRAGFDDFVLFERAEGVGGVWRHNEYPGAACDVASSLYSFSFEPNANWSRPFAPQPEIKGYLEHCAEKYGIASHLRCGTEIAAADFDEAAGEWTITTTAGERHTARVVISACGQLTRPKIPNIPGLEGFTGQIFHSAEWDHEYDLNGKRVAVVGNGASAVQLVPQIAPKVEQLTVFQRSAEYLIPKPDYPHRAAEHSLYKRVPGALKLLRGAWWTIGEYVNPALTLDMSPAVRKAYLAPLYYAAKAQLRWQIKDPGLRAKLTPDYQMGCKRILLSSNYYPALARDNADVVTEAITEIAPTGIITEDGTKREFDAVILATGFHSNGFIAPMAVRGLDGQDLNAKWATGPEAYLGLTVSGFPNLFLMYGPNTNFGGGSIVYILESQARYIVDAVRELDRSGAKYFDVLQTAFDAFSTEAQRRLAGSVWAKGGCSTWYRNDQGKVTNNWPGLMSEYRRRTRRIDLDKYRVVAR</sequence>
<accession>A0A849C0P1</accession>
<name>A0A849C0P1_9NOCA</name>
<dbReference type="GO" id="GO:0050661">
    <property type="term" value="F:NADP binding"/>
    <property type="evidence" value="ECO:0007669"/>
    <property type="project" value="InterPro"/>
</dbReference>
<dbReference type="Pfam" id="PF00743">
    <property type="entry name" value="FMO-like"/>
    <property type="match status" value="1"/>
</dbReference>
<comment type="caution">
    <text evidence="5">The sequence shown here is derived from an EMBL/GenBank/DDBJ whole genome shotgun (WGS) entry which is preliminary data.</text>
</comment>
<dbReference type="InterPro" id="IPR051209">
    <property type="entry name" value="FAD-bind_Monooxygenase_sf"/>
</dbReference>
<evidence type="ECO:0000313" key="6">
    <source>
        <dbReference type="Proteomes" id="UP000586827"/>
    </source>
</evidence>
<dbReference type="InterPro" id="IPR000960">
    <property type="entry name" value="Flavin_mOase"/>
</dbReference>
<proteinExistence type="inferred from homology"/>
<comment type="similarity">
    <text evidence="1">Belongs to the FAD-binding monooxygenase family.</text>
</comment>
<keyword evidence="3" id="KW-0274">FAD</keyword>
<protein>
    <submittedName>
        <fullName evidence="5">NAD(P)/FAD-dependent oxidoreductase</fullName>
    </submittedName>
</protein>
<keyword evidence="2" id="KW-0285">Flavoprotein</keyword>
<dbReference type="GO" id="GO:0050660">
    <property type="term" value="F:flavin adenine dinucleotide binding"/>
    <property type="evidence" value="ECO:0007669"/>
    <property type="project" value="InterPro"/>
</dbReference>
<organism evidence="5 6">
    <name type="scientific">Nocardia uniformis</name>
    <dbReference type="NCBI Taxonomy" id="53432"/>
    <lineage>
        <taxon>Bacteria</taxon>
        <taxon>Bacillati</taxon>
        <taxon>Actinomycetota</taxon>
        <taxon>Actinomycetes</taxon>
        <taxon>Mycobacteriales</taxon>
        <taxon>Nocardiaceae</taxon>
        <taxon>Nocardia</taxon>
    </lineage>
</organism>
<dbReference type="GO" id="GO:0004499">
    <property type="term" value="F:N,N-dimethylaniline monooxygenase activity"/>
    <property type="evidence" value="ECO:0007669"/>
    <property type="project" value="InterPro"/>
</dbReference>
<dbReference type="Gene3D" id="3.50.50.60">
    <property type="entry name" value="FAD/NAD(P)-binding domain"/>
    <property type="match status" value="2"/>
</dbReference>
<reference evidence="5 6" key="1">
    <citation type="submission" date="2020-05" db="EMBL/GenBank/DDBJ databases">
        <title>MicrobeNet Type strains.</title>
        <authorList>
            <person name="Nicholson A.C."/>
        </authorList>
    </citation>
    <scope>NUCLEOTIDE SEQUENCE [LARGE SCALE GENOMIC DNA]</scope>
    <source>
        <strain evidence="5 6">JCM 3224</strain>
    </source>
</reference>
<dbReference type="PANTHER" id="PTHR42877:SF4">
    <property type="entry name" value="FAD_NAD(P)-BINDING DOMAIN-CONTAINING PROTEIN-RELATED"/>
    <property type="match status" value="1"/>
</dbReference>
<dbReference type="SUPFAM" id="SSF51905">
    <property type="entry name" value="FAD/NAD(P)-binding domain"/>
    <property type="match status" value="1"/>
</dbReference>
<evidence type="ECO:0000256" key="2">
    <source>
        <dbReference type="ARBA" id="ARBA00022630"/>
    </source>
</evidence>
<dbReference type="PRINTS" id="PR00370">
    <property type="entry name" value="FMOXYGENASE"/>
</dbReference>
<keyword evidence="6" id="KW-1185">Reference proteome</keyword>
<dbReference type="PANTHER" id="PTHR42877">
    <property type="entry name" value="L-ORNITHINE N(5)-MONOOXYGENASE-RELATED"/>
    <property type="match status" value="1"/>
</dbReference>